<comment type="caution">
    <text evidence="2">The sequence shown here is derived from an EMBL/GenBank/DDBJ whole genome shotgun (WGS) entry which is preliminary data.</text>
</comment>
<sequence>MSANLAPPNVVVNSPRPKNVNDKLSVGSKLDGKIPIYIRPYSPNQSCGAELRRTPSPKPDQKKNTKHDKPFRNIYDEFVEEIWRRFELNAVEVAEEAKSEAVTDKELEALFEPVPDPVQNELSVAELEHVIDAPGSEIPNKIATTTPSSTPARKVERQATPSEDSMCSDCLLTTSIEAMFICQPCAKPTCSGCREQHHTEHQNVVALMEMRIKAMKTLEVTSTFQGLTRRINDVHLDLVLTTSGLCDRVQRKVAVLGRQTDYRTAKKMAEELDDHATKFKTDCDNFLGVADGFSGELKTLQDAVEPQLQFTPIDTAILAESGQLDPFSMF</sequence>
<proteinExistence type="predicted"/>
<feature type="non-terminal residue" evidence="2">
    <location>
        <position position="1"/>
    </location>
</feature>
<feature type="region of interest" description="Disordered" evidence="1">
    <location>
        <begin position="1"/>
        <end position="27"/>
    </location>
</feature>
<feature type="compositionally biased region" description="Basic and acidic residues" evidence="1">
    <location>
        <begin position="59"/>
        <end position="69"/>
    </location>
</feature>
<reference evidence="2" key="1">
    <citation type="submission" date="2023-06" db="EMBL/GenBank/DDBJ databases">
        <authorList>
            <person name="Delattre M."/>
        </authorList>
    </citation>
    <scope>NUCLEOTIDE SEQUENCE</scope>
    <source>
        <strain evidence="2">AF72</strain>
    </source>
</reference>
<feature type="region of interest" description="Disordered" evidence="1">
    <location>
        <begin position="40"/>
        <end position="69"/>
    </location>
</feature>
<dbReference type="EMBL" id="CATQJA010002663">
    <property type="protein sequence ID" value="CAJ0581636.1"/>
    <property type="molecule type" value="Genomic_DNA"/>
</dbReference>
<evidence type="ECO:0000313" key="2">
    <source>
        <dbReference type="EMBL" id="CAJ0581636.1"/>
    </source>
</evidence>
<protein>
    <submittedName>
        <fullName evidence="2">Uncharacterized protein</fullName>
    </submittedName>
</protein>
<dbReference type="Proteomes" id="UP001177023">
    <property type="component" value="Unassembled WGS sequence"/>
</dbReference>
<organism evidence="2 3">
    <name type="scientific">Mesorhabditis spiculigera</name>
    <dbReference type="NCBI Taxonomy" id="96644"/>
    <lineage>
        <taxon>Eukaryota</taxon>
        <taxon>Metazoa</taxon>
        <taxon>Ecdysozoa</taxon>
        <taxon>Nematoda</taxon>
        <taxon>Chromadorea</taxon>
        <taxon>Rhabditida</taxon>
        <taxon>Rhabditina</taxon>
        <taxon>Rhabditomorpha</taxon>
        <taxon>Rhabditoidea</taxon>
        <taxon>Rhabditidae</taxon>
        <taxon>Mesorhabditinae</taxon>
        <taxon>Mesorhabditis</taxon>
    </lineage>
</organism>
<evidence type="ECO:0000313" key="3">
    <source>
        <dbReference type="Proteomes" id="UP001177023"/>
    </source>
</evidence>
<name>A0AA36D6H8_9BILA</name>
<evidence type="ECO:0000256" key="1">
    <source>
        <dbReference type="SAM" id="MobiDB-lite"/>
    </source>
</evidence>
<dbReference type="AlphaFoldDB" id="A0AA36D6H8"/>
<gene>
    <name evidence="2" type="ORF">MSPICULIGERA_LOCUS19791</name>
</gene>
<keyword evidence="3" id="KW-1185">Reference proteome</keyword>
<accession>A0AA36D6H8</accession>
<feature type="region of interest" description="Disordered" evidence="1">
    <location>
        <begin position="137"/>
        <end position="160"/>
    </location>
</feature>
<feature type="compositionally biased region" description="Polar residues" evidence="1">
    <location>
        <begin position="142"/>
        <end position="151"/>
    </location>
</feature>